<dbReference type="Proteomes" id="UP001163846">
    <property type="component" value="Unassembled WGS sequence"/>
</dbReference>
<gene>
    <name evidence="2" type="ORF">F5878DRAFT_665807</name>
</gene>
<reference evidence="2" key="1">
    <citation type="submission" date="2022-08" db="EMBL/GenBank/DDBJ databases">
        <authorList>
            <consortium name="DOE Joint Genome Institute"/>
            <person name="Min B."/>
            <person name="Riley R."/>
            <person name="Sierra-Patev S."/>
            <person name="Naranjo-Ortiz M."/>
            <person name="Looney B."/>
            <person name="Konkel Z."/>
            <person name="Slot J.C."/>
            <person name="Sakamoto Y."/>
            <person name="Steenwyk J.L."/>
            <person name="Rokas A."/>
            <person name="Carro J."/>
            <person name="Camarero S."/>
            <person name="Ferreira P."/>
            <person name="Molpeceres G."/>
            <person name="Ruiz-Duenas F.J."/>
            <person name="Serrano A."/>
            <person name="Henrissat B."/>
            <person name="Drula E."/>
            <person name="Hughes K.W."/>
            <person name="Mata J.L."/>
            <person name="Ishikawa N.K."/>
            <person name="Vargas-Isla R."/>
            <person name="Ushijima S."/>
            <person name="Smith C.A."/>
            <person name="Ahrendt S."/>
            <person name="Andreopoulos W."/>
            <person name="He G."/>
            <person name="Labutti K."/>
            <person name="Lipzen A."/>
            <person name="Ng V."/>
            <person name="Sandor L."/>
            <person name="Barry K."/>
            <person name="Martinez A.T."/>
            <person name="Xiao Y."/>
            <person name="Gibbons J.G."/>
            <person name="Terashima K."/>
            <person name="Hibbett D.S."/>
            <person name="Grigoriev I.V."/>
        </authorList>
    </citation>
    <scope>NUCLEOTIDE SEQUENCE</scope>
    <source>
        <strain evidence="2">TFB9207</strain>
    </source>
</reference>
<comment type="caution">
    <text evidence="2">The sequence shown here is derived from an EMBL/GenBank/DDBJ whole genome shotgun (WGS) entry which is preliminary data.</text>
</comment>
<evidence type="ECO:0000313" key="3">
    <source>
        <dbReference type="Proteomes" id="UP001163846"/>
    </source>
</evidence>
<dbReference type="AlphaFoldDB" id="A0AA38U6K5"/>
<evidence type="ECO:0000256" key="1">
    <source>
        <dbReference type="SAM" id="MobiDB-lite"/>
    </source>
</evidence>
<dbReference type="PANTHER" id="PTHR39398:SF1">
    <property type="entry name" value="CSN8_PSMD8_EIF3K DOMAIN-CONTAINING PROTEIN"/>
    <property type="match status" value="1"/>
</dbReference>
<keyword evidence="3" id="KW-1185">Reference proteome</keyword>
<feature type="region of interest" description="Disordered" evidence="1">
    <location>
        <begin position="1"/>
        <end position="43"/>
    </location>
</feature>
<sequence length="351" mass="40153">MSSWRNPSKTRAQHQGYRGRGGRADFTRASQNQDGKPRNIDNRHFATIASVSRSSGVEKDGDALKDFKTQEEYREFIQGKLDSYWKRSDSTTEDVKENLLILFRKLREGIVASKRNDAFTIEVCETSLYLATLFNNTRQINSISGYFLLNPSEPTTELSLQPKCSTCALVIALINQLILGHPSQTSYRKSIHSIPPSLLQSIPGVHRWITNLSSSLYSNNFCQIEKLTRRSSLDLFFDELLPELLSVKFNDLSISSHPIDSNSDLARKAFYHAVDILRIKARDSAWRIIRTSYRELACNTESETRNWLTRSLSLDVRTEDSCTLDTWLEEKRVAGHIRPKEGVDGRWIVCR</sequence>
<organism evidence="2 3">
    <name type="scientific">Lentinula raphanica</name>
    <dbReference type="NCBI Taxonomy" id="153919"/>
    <lineage>
        <taxon>Eukaryota</taxon>
        <taxon>Fungi</taxon>
        <taxon>Dikarya</taxon>
        <taxon>Basidiomycota</taxon>
        <taxon>Agaricomycotina</taxon>
        <taxon>Agaricomycetes</taxon>
        <taxon>Agaricomycetidae</taxon>
        <taxon>Agaricales</taxon>
        <taxon>Marasmiineae</taxon>
        <taxon>Omphalotaceae</taxon>
        <taxon>Lentinula</taxon>
    </lineage>
</organism>
<name>A0AA38U6K5_9AGAR</name>
<dbReference type="EMBL" id="MU806737">
    <property type="protein sequence ID" value="KAJ3833249.1"/>
    <property type="molecule type" value="Genomic_DNA"/>
</dbReference>
<dbReference type="PANTHER" id="PTHR39398">
    <property type="entry name" value="YALI0F14311P"/>
    <property type="match status" value="1"/>
</dbReference>
<proteinExistence type="predicted"/>
<evidence type="ECO:0000313" key="2">
    <source>
        <dbReference type="EMBL" id="KAJ3833249.1"/>
    </source>
</evidence>
<feature type="compositionally biased region" description="Polar residues" evidence="1">
    <location>
        <begin position="1"/>
        <end position="10"/>
    </location>
</feature>
<protein>
    <submittedName>
        <fullName evidence="2">Uncharacterized protein</fullName>
    </submittedName>
</protein>
<accession>A0AA38U6K5</accession>